<comment type="similarity">
    <text evidence="2 9">Belongs to the DXR family.</text>
</comment>
<dbReference type="Gene3D" id="1.10.1740.10">
    <property type="match status" value="1"/>
</dbReference>
<dbReference type="InterPro" id="IPR003821">
    <property type="entry name" value="DXP_reductoisomerase"/>
</dbReference>
<evidence type="ECO:0000256" key="5">
    <source>
        <dbReference type="ARBA" id="ARBA00023002"/>
    </source>
</evidence>
<feature type="domain" description="1-deoxy-D-xylulose 5-phosphate reductoisomerase C-terminal" evidence="11">
    <location>
        <begin position="143"/>
        <end position="226"/>
    </location>
</feature>
<dbReference type="EMBL" id="JAPHEG010000003">
    <property type="protein sequence ID" value="MDF2953613.1"/>
    <property type="molecule type" value="Genomic_DNA"/>
</dbReference>
<comment type="catalytic activity">
    <reaction evidence="8">
        <text>2-C-methyl-D-erythritol 4-phosphate + NADP(+) = 1-deoxy-D-xylulose 5-phosphate + NADPH + H(+)</text>
        <dbReference type="Rhea" id="RHEA:13717"/>
        <dbReference type="ChEBI" id="CHEBI:15378"/>
        <dbReference type="ChEBI" id="CHEBI:57783"/>
        <dbReference type="ChEBI" id="CHEBI:57792"/>
        <dbReference type="ChEBI" id="CHEBI:58262"/>
        <dbReference type="ChEBI" id="CHEBI:58349"/>
        <dbReference type="EC" id="1.1.1.267"/>
    </reaction>
    <physiologicalReaction direction="right-to-left" evidence="8">
        <dbReference type="Rhea" id="RHEA:13719"/>
    </physiologicalReaction>
</comment>
<evidence type="ECO:0000256" key="8">
    <source>
        <dbReference type="ARBA" id="ARBA00048543"/>
    </source>
</evidence>
<dbReference type="Pfam" id="PF08436">
    <property type="entry name" value="DXP_redisom_C"/>
    <property type="match status" value="1"/>
</dbReference>
<protein>
    <recommendedName>
        <fullName evidence="9">1-deoxy-D-xylulose 5-phosphate reductoisomerase</fullName>
        <shortName evidence="9">DXP reductoisomerase</shortName>
        <ecNumber evidence="9">1.1.1.267</ecNumber>
    </recommendedName>
    <alternativeName>
        <fullName evidence="9">1-deoxyxylulose-5-phosphate reductoisomerase</fullName>
    </alternativeName>
    <alternativeName>
        <fullName evidence="9">2-C-methyl-D-erythritol 4-phosphate synthase</fullName>
    </alternativeName>
</protein>
<evidence type="ECO:0000259" key="11">
    <source>
        <dbReference type="Pfam" id="PF08436"/>
    </source>
</evidence>
<dbReference type="SUPFAM" id="SSF55347">
    <property type="entry name" value="Glyceraldehyde-3-phosphate dehydrogenase-like, C-terminal domain"/>
    <property type="match status" value="1"/>
</dbReference>
<dbReference type="SUPFAM" id="SSF51735">
    <property type="entry name" value="NAD(P)-binding Rossmann-fold domains"/>
    <property type="match status" value="1"/>
</dbReference>
<comment type="caution">
    <text evidence="9">Lacks conserved residue(s) required for the propagation of feature annotation.</text>
</comment>
<name>A0AAE3P5A0_9BACT</name>
<comment type="caution">
    <text evidence="13">The sequence shown here is derived from an EMBL/GenBank/DDBJ whole genome shotgun (WGS) entry which is preliminary data.</text>
</comment>
<gene>
    <name evidence="9" type="primary">dxr</name>
    <name evidence="13" type="ORF">OD816_000858</name>
</gene>
<organism evidence="13 14">
    <name type="scientific">Candidatus Thermodesulfobacterium syntrophicum</name>
    <dbReference type="NCBI Taxonomy" id="3060442"/>
    <lineage>
        <taxon>Bacteria</taxon>
        <taxon>Pseudomonadati</taxon>
        <taxon>Thermodesulfobacteriota</taxon>
        <taxon>Thermodesulfobacteria</taxon>
        <taxon>Thermodesulfobacteriales</taxon>
        <taxon>Thermodesulfobacteriaceae</taxon>
        <taxon>Thermodesulfobacterium</taxon>
    </lineage>
</organism>
<feature type="binding site" evidence="9">
    <location>
        <position position="10"/>
    </location>
    <ligand>
        <name>NADPH</name>
        <dbReference type="ChEBI" id="CHEBI:57783"/>
    </ligand>
</feature>
<feature type="binding site" evidence="9">
    <location>
        <position position="149"/>
    </location>
    <ligand>
        <name>1-deoxy-D-xylulose 5-phosphate</name>
        <dbReference type="ChEBI" id="CHEBI:57792"/>
    </ligand>
</feature>
<keyword evidence="7 9" id="KW-0414">Isoprene biosynthesis</keyword>
<evidence type="ECO:0000256" key="7">
    <source>
        <dbReference type="ARBA" id="ARBA00023229"/>
    </source>
</evidence>
<feature type="domain" description="DXP reductoisomerase C-terminal" evidence="12">
    <location>
        <begin position="259"/>
        <end position="373"/>
    </location>
</feature>
<dbReference type="AlphaFoldDB" id="A0AAE3P5A0"/>
<dbReference type="GO" id="GO:0030604">
    <property type="term" value="F:1-deoxy-D-xylulose-5-phosphate reductoisomerase activity"/>
    <property type="evidence" value="ECO:0007669"/>
    <property type="project" value="UniProtKB-UniRule"/>
</dbReference>
<dbReference type="Gene3D" id="3.40.50.720">
    <property type="entry name" value="NAD(P)-binding Rossmann-like Domain"/>
    <property type="match status" value="1"/>
</dbReference>
<feature type="binding site" evidence="9">
    <location>
        <position position="123"/>
    </location>
    <ligand>
        <name>NADPH</name>
        <dbReference type="ChEBI" id="CHEBI:57783"/>
    </ligand>
</feature>
<keyword evidence="9" id="KW-0460">Magnesium</keyword>
<dbReference type="InterPro" id="IPR013644">
    <property type="entry name" value="DXP_reductoisomerase_C"/>
</dbReference>
<evidence type="ECO:0000313" key="13">
    <source>
        <dbReference type="EMBL" id="MDF2953613.1"/>
    </source>
</evidence>
<dbReference type="PANTHER" id="PTHR30525:SF0">
    <property type="entry name" value="1-DEOXY-D-XYLULOSE 5-PHOSPHATE REDUCTOISOMERASE, CHLOROPLASTIC"/>
    <property type="match status" value="1"/>
</dbReference>
<evidence type="ECO:0000256" key="3">
    <source>
        <dbReference type="ARBA" id="ARBA00022723"/>
    </source>
</evidence>
<keyword evidence="3 9" id="KW-0479">Metal-binding</keyword>
<dbReference type="InterPro" id="IPR036169">
    <property type="entry name" value="DXPR_C_sf"/>
</dbReference>
<feature type="binding site" evidence="9">
    <location>
        <position position="13"/>
    </location>
    <ligand>
        <name>NADPH</name>
        <dbReference type="ChEBI" id="CHEBI:57783"/>
    </ligand>
</feature>
<evidence type="ECO:0000259" key="10">
    <source>
        <dbReference type="Pfam" id="PF02670"/>
    </source>
</evidence>
<dbReference type="EC" id="1.1.1.267" evidence="9"/>
<keyword evidence="6 9" id="KW-0464">Manganese</keyword>
<evidence type="ECO:0000313" key="14">
    <source>
        <dbReference type="Proteomes" id="UP001144110"/>
    </source>
</evidence>
<feature type="binding site" evidence="9">
    <location>
        <position position="149"/>
    </location>
    <ligand>
        <name>Mn(2+)</name>
        <dbReference type="ChEBI" id="CHEBI:29035"/>
    </ligand>
</feature>
<feature type="binding site" evidence="9">
    <location>
        <position position="218"/>
    </location>
    <ligand>
        <name>1-deoxy-D-xylulose 5-phosphate</name>
        <dbReference type="ChEBI" id="CHEBI:57792"/>
    </ligand>
</feature>
<dbReference type="Proteomes" id="UP001144110">
    <property type="component" value="Unassembled WGS sequence"/>
</dbReference>
<keyword evidence="5 9" id="KW-0560">Oxidoreductase</keyword>
<dbReference type="InterPro" id="IPR013512">
    <property type="entry name" value="DXP_reductoisomerase_N"/>
</dbReference>
<evidence type="ECO:0000259" key="12">
    <source>
        <dbReference type="Pfam" id="PF13288"/>
    </source>
</evidence>
<comment type="pathway">
    <text evidence="1 9">Isoprenoid biosynthesis; isopentenyl diphosphate biosynthesis via DXP pathway; isopentenyl diphosphate from 1-deoxy-D-xylulose 5-phosphate: step 1/6.</text>
</comment>
<dbReference type="SUPFAM" id="SSF69055">
    <property type="entry name" value="1-deoxy-D-xylulose-5-phosphate reductoisomerase, C-terminal domain"/>
    <property type="match status" value="1"/>
</dbReference>
<dbReference type="GO" id="GO:0030145">
    <property type="term" value="F:manganese ion binding"/>
    <property type="evidence" value="ECO:0007669"/>
    <property type="project" value="TreeGrafter"/>
</dbReference>
<sequence length="385" mass="43316">MKNVVIFGATGSIGKSTIEYIKNNSDRFKIVGLTAKSKIKELQKLSETFKVPYIVVEKKEDAKDLKTSLSYQAQILWGDDGLKELASLEQIDIAVIGISGIKALIPTYYALKTGKRVAIANKECIISVGSFLKEVAKKSGAELLPVDSEHSAFFQLLQKEKKECIEKLILTASGGPFYKTPLREFPKITPEEAISHPTWKMGKKISVDSATLMNKGFEVLEAMILFDFPLEKIEVVIHPQSLVHGIIKLLDGCYLMHVSPPDMKIPIAYALNYPERAEMQIKNIDLIQMKKLIFKKPSLKKFPCLKLAYKAGKLGGAYPLVLEAADEVAVSAFLDRKISFDKIPYFLEKTLNEFKIPSINFKNIYETLEFHQRVCEFTENLIKKS</sequence>
<feature type="binding site" evidence="9">
    <location>
        <position position="209"/>
    </location>
    <ligand>
        <name>1-deoxy-D-xylulose 5-phosphate</name>
        <dbReference type="ChEBI" id="CHEBI:57792"/>
    </ligand>
</feature>
<feature type="binding site" evidence="9">
    <location>
        <position position="215"/>
    </location>
    <ligand>
        <name>1-deoxy-D-xylulose 5-phosphate</name>
        <dbReference type="ChEBI" id="CHEBI:57792"/>
    </ligand>
</feature>
<proteinExistence type="inferred from homology"/>
<feature type="domain" description="1-deoxy-D-xylulose 5-phosphate reductoisomerase N-terminal" evidence="10">
    <location>
        <begin position="4"/>
        <end position="129"/>
    </location>
</feature>
<dbReference type="Pfam" id="PF02670">
    <property type="entry name" value="DXP_reductoisom"/>
    <property type="match status" value="1"/>
</dbReference>
<evidence type="ECO:0000256" key="1">
    <source>
        <dbReference type="ARBA" id="ARBA00005094"/>
    </source>
</evidence>
<feature type="binding site" evidence="9">
    <location>
        <position position="214"/>
    </location>
    <ligand>
        <name>1-deoxy-D-xylulose 5-phosphate</name>
        <dbReference type="ChEBI" id="CHEBI:57792"/>
    </ligand>
</feature>
<dbReference type="PANTHER" id="PTHR30525">
    <property type="entry name" value="1-DEOXY-D-XYLULOSE 5-PHOSPHATE REDUCTOISOMERASE"/>
    <property type="match status" value="1"/>
</dbReference>
<evidence type="ECO:0000256" key="9">
    <source>
        <dbReference type="HAMAP-Rule" id="MF_00183"/>
    </source>
</evidence>
<dbReference type="InterPro" id="IPR036291">
    <property type="entry name" value="NAD(P)-bd_dom_sf"/>
</dbReference>
<evidence type="ECO:0000256" key="4">
    <source>
        <dbReference type="ARBA" id="ARBA00022857"/>
    </source>
</evidence>
<dbReference type="NCBIfam" id="TIGR00243">
    <property type="entry name" value="Dxr"/>
    <property type="match status" value="1"/>
</dbReference>
<feature type="binding site" evidence="9">
    <location>
        <position position="122"/>
    </location>
    <ligand>
        <name>1-deoxy-D-xylulose 5-phosphate</name>
        <dbReference type="ChEBI" id="CHEBI:57792"/>
    </ligand>
</feature>
<dbReference type="HAMAP" id="MF_00183">
    <property type="entry name" value="DXP_reductoisom"/>
    <property type="match status" value="1"/>
</dbReference>
<feature type="binding site" evidence="9">
    <location>
        <position position="12"/>
    </location>
    <ligand>
        <name>NADPH</name>
        <dbReference type="ChEBI" id="CHEBI:57783"/>
    </ligand>
</feature>
<dbReference type="PIRSF" id="PIRSF006205">
    <property type="entry name" value="Dxp_reductismrs"/>
    <property type="match status" value="1"/>
</dbReference>
<dbReference type="InterPro" id="IPR026877">
    <property type="entry name" value="DXPR_C"/>
</dbReference>
<dbReference type="GO" id="GO:0070402">
    <property type="term" value="F:NADPH binding"/>
    <property type="evidence" value="ECO:0007669"/>
    <property type="project" value="InterPro"/>
</dbReference>
<accession>A0AAE3P5A0</accession>
<feature type="binding site" evidence="9">
    <location>
        <position position="196"/>
    </location>
    <ligand>
        <name>1-deoxy-D-xylulose 5-phosphate</name>
        <dbReference type="ChEBI" id="CHEBI:57792"/>
    </ligand>
</feature>
<feature type="binding site" evidence="9">
    <location>
        <position position="11"/>
    </location>
    <ligand>
        <name>NADPH</name>
        <dbReference type="ChEBI" id="CHEBI:57783"/>
    </ligand>
</feature>
<keyword evidence="4 9" id="KW-0521">NADP</keyword>
<evidence type="ECO:0000256" key="2">
    <source>
        <dbReference type="ARBA" id="ARBA00006825"/>
    </source>
</evidence>
<comment type="cofactor">
    <cofactor evidence="9">
        <name>Mg(2+)</name>
        <dbReference type="ChEBI" id="CHEBI:18420"/>
    </cofactor>
    <cofactor evidence="9">
        <name>Mn(2+)</name>
        <dbReference type="ChEBI" id="CHEBI:29035"/>
    </cofactor>
</comment>
<dbReference type="GO" id="GO:0051484">
    <property type="term" value="P:isopentenyl diphosphate biosynthetic process, methylerythritol 4-phosphate pathway involved in terpenoid biosynthetic process"/>
    <property type="evidence" value="ECO:0007669"/>
    <property type="project" value="UniProtKB-ARBA"/>
</dbReference>
<evidence type="ECO:0000256" key="6">
    <source>
        <dbReference type="ARBA" id="ARBA00023211"/>
    </source>
</evidence>
<comment type="function">
    <text evidence="9">Catalyzes the NADPH-dependent rearrangement and reduction of 1-deoxy-D-xylulose-5-phosphate (DXP) to 2-C-methyl-D-erythritol 4-phosphate (MEP).</text>
</comment>
<reference evidence="13" key="1">
    <citation type="submission" date="2022-11" db="EMBL/GenBank/DDBJ databases">
        <title>Candidatus Alkanophaga archaea from heated hydrothermal vent sediment oxidize petroleum alkanes.</title>
        <authorList>
            <person name="Zehnle H."/>
            <person name="Laso-Perez R."/>
            <person name="Lipp J."/>
            <person name="Teske A."/>
            <person name="Wegener G."/>
        </authorList>
    </citation>
    <scope>NUCLEOTIDE SEQUENCE</scope>
    <source>
        <strain evidence="13">MCA70</strain>
    </source>
</reference>
<feature type="binding site" evidence="9">
    <location>
        <position position="121"/>
    </location>
    <ligand>
        <name>NADPH</name>
        <dbReference type="ChEBI" id="CHEBI:57783"/>
    </ligand>
</feature>
<dbReference type="Pfam" id="PF13288">
    <property type="entry name" value="DXPR_C"/>
    <property type="match status" value="1"/>
</dbReference>
<feature type="binding site" evidence="9">
    <location>
        <position position="173"/>
    </location>
    <ligand>
        <name>1-deoxy-D-xylulose 5-phosphate</name>
        <dbReference type="ChEBI" id="CHEBI:57792"/>
    </ligand>
</feature>
<feature type="binding site" evidence="9">
    <location>
        <position position="202"/>
    </location>
    <ligand>
        <name>NADPH</name>
        <dbReference type="ChEBI" id="CHEBI:57783"/>
    </ligand>
</feature>
<feature type="binding site" evidence="9">
    <location>
        <position position="148"/>
    </location>
    <ligand>
        <name>1-deoxy-D-xylulose 5-phosphate</name>
        <dbReference type="ChEBI" id="CHEBI:57792"/>
    </ligand>
</feature>
<feature type="binding site" evidence="9">
    <location>
        <position position="218"/>
    </location>
    <ligand>
        <name>Mn(2+)</name>
        <dbReference type="ChEBI" id="CHEBI:29035"/>
    </ligand>
</feature>
<dbReference type="FunFam" id="3.40.50.720:FF:000045">
    <property type="entry name" value="1-deoxy-D-xylulose 5-phosphate reductoisomerase"/>
    <property type="match status" value="1"/>
</dbReference>
<feature type="binding site" evidence="9">
    <location>
        <position position="147"/>
    </location>
    <ligand>
        <name>Mn(2+)</name>
        <dbReference type="ChEBI" id="CHEBI:29035"/>
    </ligand>
</feature>